<dbReference type="InterPro" id="IPR018501">
    <property type="entry name" value="DDT_dom"/>
</dbReference>
<dbReference type="GeneID" id="101495895"/>
<feature type="domain" description="WAC" evidence="7">
    <location>
        <begin position="22"/>
        <end position="127"/>
    </location>
</feature>
<dbReference type="STRING" id="3827.A0A1S2YFU3"/>
<gene>
    <name evidence="9" type="primary">LOC101495895</name>
</gene>
<evidence type="ECO:0000259" key="6">
    <source>
        <dbReference type="PROSITE" id="PS50827"/>
    </source>
</evidence>
<dbReference type="InterPro" id="IPR013136">
    <property type="entry name" value="WSTF_Acf1_Cbp146"/>
</dbReference>
<dbReference type="KEGG" id="cam:101495895"/>
<reference evidence="8" key="1">
    <citation type="journal article" date="2013" name="Nat. Biotechnol.">
        <title>Draft genome sequence of chickpea (Cicer arietinum) provides a resource for trait improvement.</title>
        <authorList>
            <person name="Varshney R.K."/>
            <person name="Song C."/>
            <person name="Saxena R.K."/>
            <person name="Azam S."/>
            <person name="Yu S."/>
            <person name="Sharpe A.G."/>
            <person name="Cannon S."/>
            <person name="Baek J."/>
            <person name="Rosen B.D."/>
            <person name="Tar'an B."/>
            <person name="Millan T."/>
            <person name="Zhang X."/>
            <person name="Ramsay L.D."/>
            <person name="Iwata A."/>
            <person name="Wang Y."/>
            <person name="Nelson W."/>
            <person name="Farmer A.D."/>
            <person name="Gaur P.M."/>
            <person name="Soderlund C."/>
            <person name="Penmetsa R.V."/>
            <person name="Xu C."/>
            <person name="Bharti A.K."/>
            <person name="He W."/>
            <person name="Winter P."/>
            <person name="Zhao S."/>
            <person name="Hane J.K."/>
            <person name="Carrasquilla-Garcia N."/>
            <person name="Condie J.A."/>
            <person name="Upadhyaya H.D."/>
            <person name="Luo M.C."/>
            <person name="Thudi M."/>
            <person name="Gowda C.L."/>
            <person name="Singh N.P."/>
            <person name="Lichtenzveig J."/>
            <person name="Gali K.K."/>
            <person name="Rubio J."/>
            <person name="Nadarajan N."/>
            <person name="Dolezel J."/>
            <person name="Bansal K.C."/>
            <person name="Xu X."/>
            <person name="Edwards D."/>
            <person name="Zhang G."/>
            <person name="Kahl G."/>
            <person name="Gil J."/>
            <person name="Singh K.B."/>
            <person name="Datta S.K."/>
            <person name="Jackson S.A."/>
            <person name="Wang J."/>
            <person name="Cook D.R."/>
        </authorList>
    </citation>
    <scope>NUCLEOTIDE SEQUENCE [LARGE SCALE GENOMIC DNA]</scope>
    <source>
        <strain evidence="8">cv. CDC Frontier</strain>
    </source>
</reference>
<dbReference type="Pfam" id="PF15612">
    <property type="entry name" value="WHIM1"/>
    <property type="match status" value="1"/>
</dbReference>
<dbReference type="InterPro" id="IPR028941">
    <property type="entry name" value="WHIM2_dom"/>
</dbReference>
<keyword evidence="2" id="KW-0175">Coiled coil</keyword>
<feature type="compositionally biased region" description="Basic and acidic residues" evidence="5">
    <location>
        <begin position="499"/>
        <end position="517"/>
    </location>
</feature>
<dbReference type="AlphaFoldDB" id="A0A1S2YFU3"/>
<evidence type="ECO:0000256" key="1">
    <source>
        <dbReference type="ARBA" id="ARBA00004123"/>
    </source>
</evidence>
<evidence type="ECO:0000313" key="9">
    <source>
        <dbReference type="RefSeq" id="XP_004503869.1"/>
    </source>
</evidence>
<dbReference type="RefSeq" id="XP_004503869.1">
    <property type="nucleotide sequence ID" value="XM_004503812.3"/>
</dbReference>
<feature type="domain" description="DDT" evidence="6">
    <location>
        <begin position="303"/>
        <end position="364"/>
    </location>
</feature>
<dbReference type="SMART" id="SM00571">
    <property type="entry name" value="DDT"/>
    <property type="match status" value="1"/>
</dbReference>
<evidence type="ECO:0000313" key="8">
    <source>
        <dbReference type="Proteomes" id="UP000087171"/>
    </source>
</evidence>
<evidence type="ECO:0000259" key="7">
    <source>
        <dbReference type="PROSITE" id="PS51136"/>
    </source>
</evidence>
<feature type="region of interest" description="Disordered" evidence="5">
    <location>
        <begin position="454"/>
        <end position="572"/>
    </location>
</feature>
<protein>
    <submittedName>
        <fullName evidence="9">DDT domain-containing protein DDB_G0282237</fullName>
    </submittedName>
</protein>
<dbReference type="GO" id="GO:0000785">
    <property type="term" value="C:chromatin"/>
    <property type="evidence" value="ECO:0007669"/>
    <property type="project" value="UniProtKB-ARBA"/>
</dbReference>
<dbReference type="PROSITE" id="PS50827">
    <property type="entry name" value="DDT"/>
    <property type="match status" value="1"/>
</dbReference>
<dbReference type="InterPro" id="IPR053271">
    <property type="entry name" value="DDT_domain"/>
</dbReference>
<dbReference type="Pfam" id="PF02791">
    <property type="entry name" value="DDT"/>
    <property type="match status" value="1"/>
</dbReference>
<name>A0A1S2YFU3_CICAR</name>
<accession>A0A1S2YFU3</accession>
<evidence type="ECO:0000256" key="2">
    <source>
        <dbReference type="ARBA" id="ARBA00023054"/>
    </source>
</evidence>
<dbReference type="Pfam" id="PF10537">
    <property type="entry name" value="WAC_Acf1_DNA_bd"/>
    <property type="match status" value="1"/>
</dbReference>
<dbReference type="PROSITE" id="PS51136">
    <property type="entry name" value="WAC"/>
    <property type="match status" value="1"/>
</dbReference>
<dbReference type="PANTHER" id="PTHR15546">
    <property type="entry name" value="BROMODOMAIN ADJACENT TO ZINC FINGER DOMAIN, 2A"/>
    <property type="match status" value="1"/>
</dbReference>
<organism evidence="8 9">
    <name type="scientific">Cicer arietinum</name>
    <name type="common">Chickpea</name>
    <name type="synonym">Garbanzo</name>
    <dbReference type="NCBI Taxonomy" id="3827"/>
    <lineage>
        <taxon>Eukaryota</taxon>
        <taxon>Viridiplantae</taxon>
        <taxon>Streptophyta</taxon>
        <taxon>Embryophyta</taxon>
        <taxon>Tracheophyta</taxon>
        <taxon>Spermatophyta</taxon>
        <taxon>Magnoliopsida</taxon>
        <taxon>eudicotyledons</taxon>
        <taxon>Gunneridae</taxon>
        <taxon>Pentapetalae</taxon>
        <taxon>rosids</taxon>
        <taxon>fabids</taxon>
        <taxon>Fabales</taxon>
        <taxon>Fabaceae</taxon>
        <taxon>Papilionoideae</taxon>
        <taxon>50 kb inversion clade</taxon>
        <taxon>NPAAA clade</taxon>
        <taxon>Hologalegina</taxon>
        <taxon>IRL clade</taxon>
        <taxon>Cicereae</taxon>
        <taxon>Cicer</taxon>
    </lineage>
</organism>
<dbReference type="GO" id="GO:0005634">
    <property type="term" value="C:nucleus"/>
    <property type="evidence" value="ECO:0007669"/>
    <property type="project" value="UniProtKB-SubCell"/>
</dbReference>
<dbReference type="Pfam" id="PF15613">
    <property type="entry name" value="WSD"/>
    <property type="match status" value="1"/>
</dbReference>
<sequence>MPLLKRKPFALTEPPQDLKPDEHVYQVRFTKEIFRDYHDYLNRLNLYRQRVWACKVTGKTGLTYEEALVSEQQATEKFLQFPKEFMAPALRIIQYSMLPLKDLADSIAEKLQERLFVGAELYGKKDDDVCPCKILKVIQEEVDKYRYEIAWLDKSKNVIEKAEVSAEDLVQKKPLFSRNILKSFIRESTYRNAPWVLHDKLAQNHGISTDIPEELRGKLFIKDGLIICSKKRKTEESMEEADKPKRKKLDGTLVNGSAQENDNGESKEKPVKYPIDDLLVKPSPDDPVFTDRPSPSRDFNVPMYCVGDLLMVWDFCTSFGKQLHLWPYSLEDFENAICHKDGNVVLLVECHAALFRVLIEDDGEFTSAVQKRKLKKITMVNWREYLCDFLEMINIPRLRNFEATIKRGHYGLVDVNAKLEILCELVNQALETAVFRDKMDKILEQRHELGASKREEALEDGRKRREKKERLKADSESNGHHLNSGNSLTNNNHIMQNGHEGKKINGEIESPRLDNSHGRSGIKHSSPASKKTPKNLDSEQKEPTENEKESSRKGLLKQLKADKDPSDKNSIQKRREYFEREMEKRPIQRSPLGKDRDYNRYWWFRRDGRIFVESCDSKEWGYYSSKEELDALMGSLNCKGERERALQRQLGKHYISISSELQKRSKDLMQNMANDDESVLRRSTRVRAPPRQNPANAFLNYVNKWKQE</sequence>
<comment type="subcellular location">
    <subcellularLocation>
        <location evidence="1 4">Nucleus</location>
    </subcellularLocation>
</comment>
<keyword evidence="3 4" id="KW-0539">Nucleus</keyword>
<evidence type="ECO:0000256" key="5">
    <source>
        <dbReference type="SAM" id="MobiDB-lite"/>
    </source>
</evidence>
<feature type="compositionally biased region" description="Basic and acidic residues" evidence="5">
    <location>
        <begin position="534"/>
        <end position="552"/>
    </location>
</feature>
<feature type="compositionally biased region" description="Basic and acidic residues" evidence="5">
    <location>
        <begin position="454"/>
        <end position="479"/>
    </location>
</feature>
<feature type="region of interest" description="Disordered" evidence="5">
    <location>
        <begin position="236"/>
        <end position="270"/>
    </location>
</feature>
<feature type="compositionally biased region" description="Polar residues" evidence="5">
    <location>
        <begin position="480"/>
        <end position="495"/>
    </location>
</feature>
<dbReference type="PANTHER" id="PTHR15546:SF2">
    <property type="entry name" value="DDT DOMAIN-CONTAINING PROTEIN DDB_G0282237"/>
    <property type="match status" value="1"/>
</dbReference>
<dbReference type="Proteomes" id="UP000087171">
    <property type="component" value="Chromosome Ca6"/>
</dbReference>
<dbReference type="OrthoDB" id="332390at2759"/>
<evidence type="ECO:0000256" key="3">
    <source>
        <dbReference type="ARBA" id="ARBA00023242"/>
    </source>
</evidence>
<keyword evidence="8" id="KW-1185">Reference proteome</keyword>
<proteinExistence type="predicted"/>
<dbReference type="InterPro" id="IPR028942">
    <property type="entry name" value="WHIM1_dom"/>
</dbReference>
<reference evidence="9" key="2">
    <citation type="submission" date="2025-08" db="UniProtKB">
        <authorList>
            <consortium name="RefSeq"/>
        </authorList>
    </citation>
    <scope>IDENTIFICATION</scope>
    <source>
        <tissue evidence="9">Etiolated seedlings</tissue>
    </source>
</reference>
<evidence type="ECO:0000256" key="4">
    <source>
        <dbReference type="PROSITE-ProRule" id="PRU00475"/>
    </source>
</evidence>
<dbReference type="eggNOG" id="KOG1245">
    <property type="taxonomic scope" value="Eukaryota"/>
</dbReference>
<dbReference type="PaxDb" id="3827-XP_004503869.1"/>